<proteinExistence type="predicted"/>
<dbReference type="EMBL" id="VMBG01000001">
    <property type="protein sequence ID" value="TSJ79525.1"/>
    <property type="molecule type" value="Genomic_DNA"/>
</dbReference>
<name>A0A556QSA9_9BACT</name>
<dbReference type="RefSeq" id="WP_144230066.1">
    <property type="nucleotide sequence ID" value="NZ_CBCRVV010000015.1"/>
</dbReference>
<keyword evidence="2" id="KW-1185">Reference proteome</keyword>
<dbReference type="Proteomes" id="UP000315648">
    <property type="component" value="Unassembled WGS sequence"/>
</dbReference>
<accession>A0A556QSA9</accession>
<evidence type="ECO:0000313" key="2">
    <source>
        <dbReference type="Proteomes" id="UP000315648"/>
    </source>
</evidence>
<dbReference type="AlphaFoldDB" id="A0A556QSA9"/>
<evidence type="ECO:0000313" key="1">
    <source>
        <dbReference type="EMBL" id="TSJ79525.1"/>
    </source>
</evidence>
<reference evidence="1 2" key="1">
    <citation type="submission" date="2019-07" db="EMBL/GenBank/DDBJ databases">
        <title>Description of 53C-WASEF.</title>
        <authorList>
            <person name="Pitt A."/>
            <person name="Hahn M.W."/>
        </authorList>
    </citation>
    <scope>NUCLEOTIDE SEQUENCE [LARGE SCALE GENOMIC DNA]</scope>
    <source>
        <strain evidence="1 2">53C-WASEF</strain>
    </source>
</reference>
<comment type="caution">
    <text evidence="1">The sequence shown here is derived from an EMBL/GenBank/DDBJ whole genome shotgun (WGS) entry which is preliminary data.</text>
</comment>
<protein>
    <submittedName>
        <fullName evidence="1">Uncharacterized protein</fullName>
    </submittedName>
</protein>
<sequence>MKPRPQSVRLHLCLAGIVAAGVLAAGLMVARPSSPNEAPVVVRSLPLASSRIAQAETAPRIAFLDLKSQVVSEADRYRCGILFRQWADRDFAAALECADRQPAGPWREEMFGWLALVVARLNPAEAATMADRDMKPGLVRNETVISILHLWARTDLARATTWADSFPPGAFRDRALDEVAGFMSDVPPERSPN</sequence>
<gene>
    <name evidence="1" type="ORF">FPL22_09635</name>
</gene>
<organism evidence="1 2">
    <name type="scientific">Rariglobus hedericola</name>
    <dbReference type="NCBI Taxonomy" id="2597822"/>
    <lineage>
        <taxon>Bacteria</taxon>
        <taxon>Pseudomonadati</taxon>
        <taxon>Verrucomicrobiota</taxon>
        <taxon>Opitutia</taxon>
        <taxon>Opitutales</taxon>
        <taxon>Opitutaceae</taxon>
        <taxon>Rariglobus</taxon>
    </lineage>
</organism>